<keyword evidence="4" id="KW-1185">Reference proteome</keyword>
<feature type="region of interest" description="Disordered" evidence="1">
    <location>
        <begin position="13"/>
        <end position="42"/>
    </location>
</feature>
<accession>M0P7K3</accession>
<name>M0P7K3_9EURY</name>
<dbReference type="Pfam" id="PF00535">
    <property type="entry name" value="Glycos_transf_2"/>
    <property type="match status" value="1"/>
</dbReference>
<dbReference type="RefSeq" id="WP_008847932.1">
    <property type="nucleotide sequence ID" value="NZ_AOJH01000043.1"/>
</dbReference>
<dbReference type="PANTHER" id="PTHR43685">
    <property type="entry name" value="GLYCOSYLTRANSFERASE"/>
    <property type="match status" value="1"/>
</dbReference>
<dbReference type="Gene3D" id="3.90.550.10">
    <property type="entry name" value="Spore Coat Polysaccharide Biosynthesis Protein SpsA, Chain A"/>
    <property type="match status" value="1"/>
</dbReference>
<dbReference type="InterPro" id="IPR029044">
    <property type="entry name" value="Nucleotide-diphossugar_trans"/>
</dbReference>
<dbReference type="STRING" id="1230456.C468_05993"/>
<protein>
    <submittedName>
        <fullName evidence="3">Glycosyltransferase</fullName>
    </submittedName>
</protein>
<evidence type="ECO:0000313" key="3">
    <source>
        <dbReference type="EMBL" id="EMA65509.1"/>
    </source>
</evidence>
<dbReference type="InterPro" id="IPR050834">
    <property type="entry name" value="Glycosyltransf_2"/>
</dbReference>
<dbReference type="OrthoDB" id="46222at2157"/>
<dbReference type="EMBL" id="AOJH01000043">
    <property type="protein sequence ID" value="EMA65509.1"/>
    <property type="molecule type" value="Genomic_DNA"/>
</dbReference>
<sequence length="350" mass="38682">MFPNATLRERLPIFKSGPAAADSDAGDRSDADSDAGDRSAADASDPLVTVVVTTYNRPSYLRDCVESVLDQTYEPIELVVVDDCSDTPASETLAGVDTDALAGYRCVRHRTNRGVNAARNTGIEAGNGAYVAFLDDDDRWVPEKVERHVEAFAAADDDVGAVYSGMKAIREDGESEELPPRIDGDLTKALLCRNVVGSMSVVTVRADIAESIPFDEEFEAWADLEWLIRVSQRTAFVRLPEPLVVYEYTSHGRLSDDFEKKRRGYDSFLERFDDVAAAYGRPFRRKMRAWAAFRAGSSALYTGNYGEARRLLSTAVARYPFEPRFFTYLFASLGGRPTHLLARGISRSLG</sequence>
<evidence type="ECO:0000256" key="1">
    <source>
        <dbReference type="SAM" id="MobiDB-lite"/>
    </source>
</evidence>
<evidence type="ECO:0000313" key="4">
    <source>
        <dbReference type="Proteomes" id="UP000011546"/>
    </source>
</evidence>
<dbReference type="AlphaFoldDB" id="M0P7K3"/>
<feature type="compositionally biased region" description="Basic and acidic residues" evidence="1">
    <location>
        <begin position="25"/>
        <end position="40"/>
    </location>
</feature>
<dbReference type="PANTHER" id="PTHR43685:SF2">
    <property type="entry name" value="GLYCOSYLTRANSFERASE 2-LIKE DOMAIN-CONTAINING PROTEIN"/>
    <property type="match status" value="1"/>
</dbReference>
<keyword evidence="3" id="KW-0808">Transferase</keyword>
<dbReference type="PATRIC" id="fig|1230456.3.peg.1166"/>
<comment type="caution">
    <text evidence="3">The sequence shown here is derived from an EMBL/GenBank/DDBJ whole genome shotgun (WGS) entry which is preliminary data.</text>
</comment>
<evidence type="ECO:0000259" key="2">
    <source>
        <dbReference type="Pfam" id="PF00535"/>
    </source>
</evidence>
<dbReference type="Proteomes" id="UP000011546">
    <property type="component" value="Unassembled WGS sequence"/>
</dbReference>
<gene>
    <name evidence="3" type="ORF">C468_05993</name>
</gene>
<organism evidence="3 4">
    <name type="scientific">Halorubrum kocurii JCM 14978</name>
    <dbReference type="NCBI Taxonomy" id="1230456"/>
    <lineage>
        <taxon>Archaea</taxon>
        <taxon>Methanobacteriati</taxon>
        <taxon>Methanobacteriota</taxon>
        <taxon>Stenosarchaea group</taxon>
        <taxon>Halobacteria</taxon>
        <taxon>Halobacteriales</taxon>
        <taxon>Haloferacaceae</taxon>
        <taxon>Halorubrum</taxon>
    </lineage>
</organism>
<dbReference type="SUPFAM" id="SSF53448">
    <property type="entry name" value="Nucleotide-diphospho-sugar transferases"/>
    <property type="match status" value="1"/>
</dbReference>
<reference evidence="3 4" key="1">
    <citation type="journal article" date="2014" name="PLoS Genet.">
        <title>Phylogenetically driven sequencing of extremely halophilic archaea reveals strategies for static and dynamic osmo-response.</title>
        <authorList>
            <person name="Becker E.A."/>
            <person name="Seitzer P.M."/>
            <person name="Tritt A."/>
            <person name="Larsen D."/>
            <person name="Krusor M."/>
            <person name="Yao A.I."/>
            <person name="Wu D."/>
            <person name="Madern D."/>
            <person name="Eisen J.A."/>
            <person name="Darling A.E."/>
            <person name="Facciotti M.T."/>
        </authorList>
    </citation>
    <scope>NUCLEOTIDE SEQUENCE [LARGE SCALE GENOMIC DNA]</scope>
    <source>
        <strain evidence="3 4">JCM 14978</strain>
    </source>
</reference>
<proteinExistence type="predicted"/>
<dbReference type="CDD" id="cd00761">
    <property type="entry name" value="Glyco_tranf_GTA_type"/>
    <property type="match status" value="1"/>
</dbReference>
<feature type="domain" description="Glycosyltransferase 2-like" evidence="2">
    <location>
        <begin position="49"/>
        <end position="203"/>
    </location>
</feature>
<dbReference type="GO" id="GO:0016740">
    <property type="term" value="F:transferase activity"/>
    <property type="evidence" value="ECO:0007669"/>
    <property type="project" value="UniProtKB-KW"/>
</dbReference>
<dbReference type="InterPro" id="IPR001173">
    <property type="entry name" value="Glyco_trans_2-like"/>
</dbReference>